<proteinExistence type="predicted"/>
<comment type="subcellular location">
    <subcellularLocation>
        <location evidence="1">Cell membrane</location>
        <topology evidence="1">Multi-pass membrane protein</topology>
    </subcellularLocation>
</comment>
<gene>
    <name evidence="11" type="ORF">GPA25_12475</name>
</gene>
<dbReference type="PANTHER" id="PTHR43394">
    <property type="entry name" value="ATP-DEPENDENT PERMEASE MDL1, MITOCHONDRIAL"/>
    <property type="match status" value="1"/>
</dbReference>
<evidence type="ECO:0000256" key="5">
    <source>
        <dbReference type="ARBA" id="ARBA00022840"/>
    </source>
</evidence>
<evidence type="ECO:0000313" key="11">
    <source>
        <dbReference type="EMBL" id="NMG75574.1"/>
    </source>
</evidence>
<protein>
    <submittedName>
        <fullName evidence="11">ATP-binding cassette domain-containing protein</fullName>
    </submittedName>
</protein>
<dbReference type="Pfam" id="PF00005">
    <property type="entry name" value="ABC_tran"/>
    <property type="match status" value="1"/>
</dbReference>
<keyword evidence="6 8" id="KW-1133">Transmembrane helix</keyword>
<dbReference type="SMART" id="SM00382">
    <property type="entry name" value="AAA"/>
    <property type="match status" value="1"/>
</dbReference>
<feature type="transmembrane region" description="Helical" evidence="8">
    <location>
        <begin position="74"/>
        <end position="97"/>
    </location>
</feature>
<dbReference type="SUPFAM" id="SSF90123">
    <property type="entry name" value="ABC transporter transmembrane region"/>
    <property type="match status" value="1"/>
</dbReference>
<dbReference type="SUPFAM" id="SSF52540">
    <property type="entry name" value="P-loop containing nucleoside triphosphate hydrolases"/>
    <property type="match status" value="1"/>
</dbReference>
<dbReference type="GO" id="GO:0005524">
    <property type="term" value="F:ATP binding"/>
    <property type="evidence" value="ECO:0007669"/>
    <property type="project" value="UniProtKB-KW"/>
</dbReference>
<dbReference type="InterPro" id="IPR027417">
    <property type="entry name" value="P-loop_NTPase"/>
</dbReference>
<dbReference type="InterPro" id="IPR017871">
    <property type="entry name" value="ABC_transporter-like_CS"/>
</dbReference>
<evidence type="ECO:0000256" key="8">
    <source>
        <dbReference type="SAM" id="Phobius"/>
    </source>
</evidence>
<keyword evidence="4" id="KW-0547">Nucleotide-binding</keyword>
<dbReference type="RefSeq" id="WP_169260729.1">
    <property type="nucleotide sequence ID" value="NZ_WTVQ01000019.1"/>
</dbReference>
<feature type="domain" description="ABC transporter" evidence="9">
    <location>
        <begin position="357"/>
        <end position="591"/>
    </location>
</feature>
<comment type="caution">
    <text evidence="11">The sequence shown here is derived from an EMBL/GenBank/DDBJ whole genome shotgun (WGS) entry which is preliminary data.</text>
</comment>
<keyword evidence="12" id="KW-1185">Reference proteome</keyword>
<accession>A0ABX1QB08</accession>
<dbReference type="PROSITE" id="PS50929">
    <property type="entry name" value="ABC_TM1F"/>
    <property type="match status" value="1"/>
</dbReference>
<keyword evidence="2" id="KW-1003">Cell membrane</keyword>
<keyword evidence="3 8" id="KW-0812">Transmembrane</keyword>
<sequence>MSKPASDRFRRLILASLREMRAPLVVAALALAGVTLAELLAPWPLKIIFDHILLAHPLPGALGFLDTLLAQGTWFALVAMALTIAVIALLAGAFSYLQIYTTAKVGHFITYRLRSALFAHLQRLSLAYHHQARSGELITKVASDTNLLRDVFAEWALTFAAHFVTLVAMLAVMFVINWPLALVVATTLPPLLAVIYFLNRQVKASVRAQRRHEGAMASRLNEVLSSIALVQAFGRQGYEEERFREEIEGNFHSGIRTARSTGAITRAIALVSAVGTAITVLVGAQQVLAGQLTPGELLIFLAYVSSLYKPVRDLGRLSAKFSRAAVSAQRIAEILAAEPEIEDPPDALELGQAAGEIVFEDVSFGYRAEHPILDHVSLRIAAGERVALVGPSGAGKSTLLSLLLRLYEPASGRILVDGIDIRRYRRDSLRRQIGIVLQENVLFGVSVRENIAYGHPDASLDDIQAAARAARAHEFIVDLPAGYDCELGERGATLSGGQRQRICLARALVKKPAILVMDEPTSAVDAVSARLMNESVARVHAGKTLLVIAHEYADMASFDRILVLKDGRIVESGPHDALMAARGTYLALVERRA</sequence>
<feature type="domain" description="ABC transmembrane type-1" evidence="10">
    <location>
        <begin position="25"/>
        <end position="323"/>
    </location>
</feature>
<keyword evidence="7 8" id="KW-0472">Membrane</keyword>
<evidence type="ECO:0000256" key="6">
    <source>
        <dbReference type="ARBA" id="ARBA00022989"/>
    </source>
</evidence>
<dbReference type="CDD" id="cd18564">
    <property type="entry name" value="ABC_6TM_exporter_like"/>
    <property type="match status" value="1"/>
</dbReference>
<evidence type="ECO:0000313" key="12">
    <source>
        <dbReference type="Proteomes" id="UP000648984"/>
    </source>
</evidence>
<dbReference type="Gene3D" id="3.40.50.300">
    <property type="entry name" value="P-loop containing nucleotide triphosphate hydrolases"/>
    <property type="match status" value="1"/>
</dbReference>
<dbReference type="EMBL" id="WTVQ01000019">
    <property type="protein sequence ID" value="NMG75574.1"/>
    <property type="molecule type" value="Genomic_DNA"/>
</dbReference>
<feature type="transmembrane region" description="Helical" evidence="8">
    <location>
        <begin position="155"/>
        <end position="174"/>
    </location>
</feature>
<evidence type="ECO:0000259" key="9">
    <source>
        <dbReference type="PROSITE" id="PS50893"/>
    </source>
</evidence>
<dbReference type="InterPro" id="IPR039421">
    <property type="entry name" value="Type_1_exporter"/>
</dbReference>
<evidence type="ECO:0000256" key="3">
    <source>
        <dbReference type="ARBA" id="ARBA00022692"/>
    </source>
</evidence>
<dbReference type="Gene3D" id="1.20.1560.10">
    <property type="entry name" value="ABC transporter type 1, transmembrane domain"/>
    <property type="match status" value="1"/>
</dbReference>
<feature type="transmembrane region" description="Helical" evidence="8">
    <location>
        <begin position="263"/>
        <end position="282"/>
    </location>
</feature>
<evidence type="ECO:0000256" key="4">
    <source>
        <dbReference type="ARBA" id="ARBA00022741"/>
    </source>
</evidence>
<dbReference type="PROSITE" id="PS50893">
    <property type="entry name" value="ABC_TRANSPORTER_2"/>
    <property type="match status" value="1"/>
</dbReference>
<dbReference type="InterPro" id="IPR003593">
    <property type="entry name" value="AAA+_ATPase"/>
</dbReference>
<feature type="transmembrane region" description="Helical" evidence="8">
    <location>
        <begin position="180"/>
        <end position="198"/>
    </location>
</feature>
<evidence type="ECO:0000259" key="10">
    <source>
        <dbReference type="PROSITE" id="PS50929"/>
    </source>
</evidence>
<dbReference type="InterPro" id="IPR003439">
    <property type="entry name" value="ABC_transporter-like_ATP-bd"/>
</dbReference>
<evidence type="ECO:0000256" key="7">
    <source>
        <dbReference type="ARBA" id="ARBA00023136"/>
    </source>
</evidence>
<dbReference type="Proteomes" id="UP000648984">
    <property type="component" value="Unassembled WGS sequence"/>
</dbReference>
<name>A0ABX1QB08_9RHOO</name>
<evidence type="ECO:0000256" key="2">
    <source>
        <dbReference type="ARBA" id="ARBA00022475"/>
    </source>
</evidence>
<dbReference type="PROSITE" id="PS00211">
    <property type="entry name" value="ABC_TRANSPORTER_1"/>
    <property type="match status" value="1"/>
</dbReference>
<reference evidence="11 12" key="1">
    <citation type="submission" date="2019-12" db="EMBL/GenBank/DDBJ databases">
        <title>Comparative genomics gives insights into the taxonomy of the Azoarcus-Aromatoleum group and reveals separate origins of nif in the plant-associated Azoarcus and non-plant-associated Aromatoleum sub-groups.</title>
        <authorList>
            <person name="Lafos M."/>
            <person name="Maluk M."/>
            <person name="Batista M."/>
            <person name="Junghare M."/>
            <person name="Carmona M."/>
            <person name="Faoro H."/>
            <person name="Cruz L.M."/>
            <person name="Battistoni F."/>
            <person name="De Souza E."/>
            <person name="Pedrosa F."/>
            <person name="Chen W.-M."/>
            <person name="Poole P.S."/>
            <person name="Dixon R.A."/>
            <person name="James E.K."/>
        </authorList>
    </citation>
    <scope>NUCLEOTIDE SEQUENCE [LARGE SCALE GENOMIC DNA]</scope>
    <source>
        <strain evidence="11 12">22Lin</strain>
    </source>
</reference>
<evidence type="ECO:0000256" key="1">
    <source>
        <dbReference type="ARBA" id="ARBA00004651"/>
    </source>
</evidence>
<dbReference type="InterPro" id="IPR036640">
    <property type="entry name" value="ABC1_TM_sf"/>
</dbReference>
<dbReference type="Pfam" id="PF00664">
    <property type="entry name" value="ABC_membrane"/>
    <property type="match status" value="1"/>
</dbReference>
<organism evidence="11 12">
    <name type="scientific">Aromatoleum diolicum</name>
    <dbReference type="NCBI Taxonomy" id="75796"/>
    <lineage>
        <taxon>Bacteria</taxon>
        <taxon>Pseudomonadati</taxon>
        <taxon>Pseudomonadota</taxon>
        <taxon>Betaproteobacteria</taxon>
        <taxon>Rhodocyclales</taxon>
        <taxon>Rhodocyclaceae</taxon>
        <taxon>Aromatoleum</taxon>
    </lineage>
</organism>
<keyword evidence="5 11" id="KW-0067">ATP-binding</keyword>
<dbReference type="PANTHER" id="PTHR43394:SF1">
    <property type="entry name" value="ATP-BINDING CASSETTE SUB-FAMILY B MEMBER 10, MITOCHONDRIAL"/>
    <property type="match status" value="1"/>
</dbReference>
<dbReference type="InterPro" id="IPR011527">
    <property type="entry name" value="ABC1_TM_dom"/>
</dbReference>